<accession>A0A3N6LP89</accession>
<keyword evidence="1" id="KW-0812">Transmembrane</keyword>
<feature type="transmembrane region" description="Helical" evidence="1">
    <location>
        <begin position="171"/>
        <end position="195"/>
    </location>
</feature>
<feature type="transmembrane region" description="Helical" evidence="1">
    <location>
        <begin position="124"/>
        <end position="141"/>
    </location>
</feature>
<keyword evidence="1" id="KW-1133">Transmembrane helix</keyword>
<evidence type="ECO:0000256" key="1">
    <source>
        <dbReference type="SAM" id="Phobius"/>
    </source>
</evidence>
<dbReference type="Proteomes" id="UP000273828">
    <property type="component" value="Unassembled WGS sequence"/>
</dbReference>
<dbReference type="InterPro" id="IPR011674">
    <property type="entry name" value="DUF1616"/>
</dbReference>
<feature type="transmembrane region" description="Helical" evidence="1">
    <location>
        <begin position="21"/>
        <end position="38"/>
    </location>
</feature>
<feature type="domain" description="DUF1616" evidence="2">
    <location>
        <begin position="24"/>
        <end position="326"/>
    </location>
</feature>
<organism evidence="3 4">
    <name type="scientific">Natrarchaeobius halalkaliphilus</name>
    <dbReference type="NCBI Taxonomy" id="1679091"/>
    <lineage>
        <taxon>Archaea</taxon>
        <taxon>Methanobacteriati</taxon>
        <taxon>Methanobacteriota</taxon>
        <taxon>Stenosarchaea group</taxon>
        <taxon>Halobacteria</taxon>
        <taxon>Halobacteriales</taxon>
        <taxon>Natrialbaceae</taxon>
        <taxon>Natrarchaeobius</taxon>
    </lineage>
</organism>
<feature type="transmembrane region" description="Helical" evidence="1">
    <location>
        <begin position="90"/>
        <end position="112"/>
    </location>
</feature>
<comment type="caution">
    <text evidence="3">The sequence shown here is derived from an EMBL/GenBank/DDBJ whole genome shotgun (WGS) entry which is preliminary data.</text>
</comment>
<sequence>MSFGTETRTRLESVRRYPSDLAAVSVLAVFSYVVIASVPDGNVVRLFLVVPFALFLPGYAVASILFPAGSRDARETASGDLERRTGGIDLLERLGLSFALSLAVVPLVVLSVAVTEWGLGTESVAAGIGLVTIALAQIGVVRRLRTPESIRFNPSSIVTAIRARRDHESRLTLSSVLLVVAIGTAVGALLFGFFAPASAGGFTELGLYSETDDGELVAGEIPNEIEPGESVPVTVSVDNQEGDDREYAIVVQQQSVEAGEVTERTAVGEIELEVPNGETETIEPEITPDAAVNETVRISVLLYEDGDVPAIPTNENADQETYVWVTVTEDPEAADD</sequence>
<dbReference type="OrthoDB" id="82282at2157"/>
<evidence type="ECO:0000313" key="4">
    <source>
        <dbReference type="Proteomes" id="UP000273828"/>
    </source>
</evidence>
<dbReference type="Pfam" id="PF07760">
    <property type="entry name" value="DUF1616"/>
    <property type="match status" value="1"/>
</dbReference>
<protein>
    <submittedName>
        <fullName evidence="3">DUF1616 domain-containing protein</fullName>
    </submittedName>
</protein>
<dbReference type="RefSeq" id="WP_124177355.1">
    <property type="nucleotide sequence ID" value="NZ_REFY01000002.1"/>
</dbReference>
<keyword evidence="1" id="KW-0472">Membrane</keyword>
<dbReference type="EMBL" id="REFY01000002">
    <property type="protein sequence ID" value="RQG91238.1"/>
    <property type="molecule type" value="Genomic_DNA"/>
</dbReference>
<evidence type="ECO:0000313" key="3">
    <source>
        <dbReference type="EMBL" id="RQG91238.1"/>
    </source>
</evidence>
<evidence type="ECO:0000259" key="2">
    <source>
        <dbReference type="Pfam" id="PF07760"/>
    </source>
</evidence>
<proteinExistence type="predicted"/>
<name>A0A3N6LP89_9EURY</name>
<dbReference type="AlphaFoldDB" id="A0A3N6LP89"/>
<gene>
    <name evidence="3" type="ORF">EA462_04405</name>
</gene>
<feature type="transmembrane region" description="Helical" evidence="1">
    <location>
        <begin position="44"/>
        <end position="69"/>
    </location>
</feature>
<reference evidence="3 4" key="1">
    <citation type="submission" date="2018-10" db="EMBL/GenBank/DDBJ databases">
        <title>Natrarchaeobius chitinivorans gen. nov., sp. nov., and Natrarchaeobius haloalkaliphilus sp. nov., alkaliphilic, chitin-utilizing haloarchaea from hypersaline alkaline lakes.</title>
        <authorList>
            <person name="Sorokin D.Y."/>
            <person name="Elcheninov A.G."/>
            <person name="Kostrikina N.A."/>
            <person name="Bale N.J."/>
            <person name="Sinninghe Damste J.S."/>
            <person name="Khijniak T.V."/>
            <person name="Kublanov I.V."/>
            <person name="Toshchakov S.V."/>
        </authorList>
    </citation>
    <scope>NUCLEOTIDE SEQUENCE [LARGE SCALE GENOMIC DNA]</scope>
    <source>
        <strain evidence="3 4">AArcht-Sl</strain>
    </source>
</reference>
<keyword evidence="4" id="KW-1185">Reference proteome</keyword>